<dbReference type="PANTHER" id="PTHR34989:SF1">
    <property type="entry name" value="PROTEIN HDED"/>
    <property type="match status" value="1"/>
</dbReference>
<dbReference type="STRING" id="1618207.UM93_09940"/>
<keyword evidence="1" id="KW-0472">Membrane</keyword>
<dbReference type="AlphaFoldDB" id="A0A0D4C024"/>
<organism evidence="2 3">
    <name type="scientific">Psychromicrobium lacuslunae</name>
    <dbReference type="NCBI Taxonomy" id="1618207"/>
    <lineage>
        <taxon>Bacteria</taxon>
        <taxon>Bacillati</taxon>
        <taxon>Actinomycetota</taxon>
        <taxon>Actinomycetes</taxon>
        <taxon>Micrococcales</taxon>
        <taxon>Micrococcaceae</taxon>
        <taxon>Psychromicrobium</taxon>
    </lineage>
</organism>
<sequence length="187" mass="20208">MEQLYSASRKLWWVVLIRGIFAVALGLFALFSPQSTLAAFVLIFGIYAIIDGVTAVVMAIGSRKEQHLWGWLVVEGAISVLAGIFAVAWPTATALAIGFIIGFWAILLGAAQLVQAFALKRELSGVWGWVLASGIISILWGGFVLAMPGIGLLTVLWIFGIFALVFGIWTIVMSLRIRSAVRQVLSS</sequence>
<dbReference type="Proteomes" id="UP000061839">
    <property type="component" value="Chromosome"/>
</dbReference>
<evidence type="ECO:0000313" key="2">
    <source>
        <dbReference type="EMBL" id="AJT41755.1"/>
    </source>
</evidence>
<feature type="transmembrane region" description="Helical" evidence="1">
    <location>
        <begin position="126"/>
        <end position="146"/>
    </location>
</feature>
<feature type="transmembrane region" description="Helical" evidence="1">
    <location>
        <begin position="152"/>
        <end position="172"/>
    </location>
</feature>
<evidence type="ECO:0000256" key="1">
    <source>
        <dbReference type="SAM" id="Phobius"/>
    </source>
</evidence>
<dbReference type="RefSeq" id="WP_045075339.1">
    <property type="nucleotide sequence ID" value="NZ_CP011005.1"/>
</dbReference>
<keyword evidence="1" id="KW-0812">Transmembrane</keyword>
<feature type="transmembrane region" description="Helical" evidence="1">
    <location>
        <begin position="12"/>
        <end position="31"/>
    </location>
</feature>
<feature type="transmembrane region" description="Helical" evidence="1">
    <location>
        <begin position="68"/>
        <end position="89"/>
    </location>
</feature>
<proteinExistence type="predicted"/>
<dbReference type="GO" id="GO:0005886">
    <property type="term" value="C:plasma membrane"/>
    <property type="evidence" value="ECO:0007669"/>
    <property type="project" value="TreeGrafter"/>
</dbReference>
<dbReference type="KEGG" id="ari:UM93_09940"/>
<keyword evidence="1" id="KW-1133">Transmembrane helix</keyword>
<reference evidence="2 3" key="1">
    <citation type="journal article" date="2015" name="Genome Announc.">
        <title>Complete Genome Sequencing of Protease-Producing Novel Arthrobacter sp. Strain IHBB 11108 Using PacBio Single-Molecule Real-Time Sequencing Technology.</title>
        <authorList>
            <person name="Kiran S."/>
            <person name="Swarnkar M.K."/>
            <person name="Pal M."/>
            <person name="Thakur R."/>
            <person name="Tewari R."/>
            <person name="Singh A.K."/>
            <person name="Gulati A."/>
        </authorList>
    </citation>
    <scope>NUCLEOTIDE SEQUENCE [LARGE SCALE GENOMIC DNA]</scope>
    <source>
        <strain evidence="2 3">IHBB 11108</strain>
    </source>
</reference>
<protein>
    <submittedName>
        <fullName evidence="2">Membrane protein</fullName>
    </submittedName>
</protein>
<gene>
    <name evidence="2" type="ORF">UM93_09940</name>
</gene>
<dbReference type="PATRIC" id="fig|1618207.4.peg.2018"/>
<dbReference type="HOGENOM" id="CLU_091585_5_2_11"/>
<dbReference type="PANTHER" id="PTHR34989">
    <property type="entry name" value="PROTEIN HDED"/>
    <property type="match status" value="1"/>
</dbReference>
<name>A0A0D4C024_9MICC</name>
<accession>A0A0D4C024</accession>
<dbReference type="OrthoDB" id="193343at2"/>
<dbReference type="InterPro" id="IPR005325">
    <property type="entry name" value="DUF308_memb"/>
</dbReference>
<dbReference type="InterPro" id="IPR052712">
    <property type="entry name" value="Acid_resist_chaperone_HdeD"/>
</dbReference>
<feature type="transmembrane region" description="Helical" evidence="1">
    <location>
        <begin position="95"/>
        <end position="114"/>
    </location>
</feature>
<dbReference type="EMBL" id="CP011005">
    <property type="protein sequence ID" value="AJT41755.1"/>
    <property type="molecule type" value="Genomic_DNA"/>
</dbReference>
<feature type="transmembrane region" description="Helical" evidence="1">
    <location>
        <begin position="37"/>
        <end position="61"/>
    </location>
</feature>
<dbReference type="Pfam" id="PF03729">
    <property type="entry name" value="DUF308"/>
    <property type="match status" value="2"/>
</dbReference>
<evidence type="ECO:0000313" key="3">
    <source>
        <dbReference type="Proteomes" id="UP000061839"/>
    </source>
</evidence>
<keyword evidence="3" id="KW-1185">Reference proteome</keyword>